<dbReference type="Pfam" id="PF07073">
    <property type="entry name" value="ROF"/>
    <property type="match status" value="1"/>
</dbReference>
<keyword evidence="2" id="KW-1185">Reference proteome</keyword>
<gene>
    <name evidence="1" type="ORF">FXN65_21590</name>
</gene>
<dbReference type="AlphaFoldDB" id="A0A5J6QY99"/>
<name>A0A5J6QY99_9GAMM</name>
<protein>
    <submittedName>
        <fullName evidence="1">Transcriptional antiterminator</fullName>
    </submittedName>
</protein>
<dbReference type="EMBL" id="CP043311">
    <property type="protein sequence ID" value="QEY65846.1"/>
    <property type="molecule type" value="Genomic_DNA"/>
</dbReference>
<dbReference type="Gene3D" id="2.30.30.400">
    <property type="entry name" value="Rof-like"/>
    <property type="match status" value="1"/>
</dbReference>
<reference evidence="1 2" key="1">
    <citation type="submission" date="2019-08" db="EMBL/GenBank/DDBJ databases">
        <title>Whole-genome Sequencing of e-waste polymer degrading bacterium Pseudomonas sp. strain PE08.</title>
        <authorList>
            <person name="Kirdat K."/>
            <person name="Debbarma P."/>
            <person name="Narawade N."/>
            <person name="Suyal D."/>
            <person name="Thorat V."/>
            <person name="Shouche Y."/>
            <person name="Goel R."/>
            <person name="Yadav A."/>
        </authorList>
    </citation>
    <scope>NUCLEOTIDE SEQUENCE [LARGE SCALE GENOMIC DNA]</scope>
    <source>
        <strain evidence="1 2">PE08</strain>
    </source>
</reference>
<dbReference type="KEGG" id="plal:FXN65_21590"/>
<dbReference type="RefSeq" id="WP_151138908.1">
    <property type="nucleotide sequence ID" value="NZ_CP043311.1"/>
</dbReference>
<sequence>MSEEYLPLSCDLYDYIEIACLHRYQLHIELAGGARLDARAMTTLTTPDKEEFLIVQNEGGQERLRLDQITAITPLTEGASFGRVLLGNQIC</sequence>
<proteinExistence type="predicted"/>
<evidence type="ECO:0000313" key="1">
    <source>
        <dbReference type="EMBL" id="QEY65846.1"/>
    </source>
</evidence>
<dbReference type="InterPro" id="IPR009778">
    <property type="entry name" value="ROF"/>
</dbReference>
<evidence type="ECO:0000313" key="2">
    <source>
        <dbReference type="Proteomes" id="UP000327179"/>
    </source>
</evidence>
<dbReference type="Proteomes" id="UP000327179">
    <property type="component" value="Chromosome"/>
</dbReference>
<organism evidence="1 2">
    <name type="scientific">Metapseudomonas lalkuanensis</name>
    <dbReference type="NCBI Taxonomy" id="2604832"/>
    <lineage>
        <taxon>Bacteria</taxon>
        <taxon>Pseudomonadati</taxon>
        <taxon>Pseudomonadota</taxon>
        <taxon>Gammaproteobacteria</taxon>
        <taxon>Pseudomonadales</taxon>
        <taxon>Pseudomonadaceae</taxon>
        <taxon>Metapseudomonas</taxon>
    </lineage>
</organism>
<dbReference type="InterPro" id="IPR038626">
    <property type="entry name" value="Rof-like_sf"/>
</dbReference>
<accession>A0A5J6QY99</accession>
<dbReference type="InterPro" id="IPR023534">
    <property type="entry name" value="Rof/RNase_P-like"/>
</dbReference>
<dbReference type="SUPFAM" id="SSF101744">
    <property type="entry name" value="Rof/RNase P subunit-like"/>
    <property type="match status" value="1"/>
</dbReference>